<organism evidence="1 2">
    <name type="scientific">Myroides pelagicus</name>
    <dbReference type="NCBI Taxonomy" id="270914"/>
    <lineage>
        <taxon>Bacteria</taxon>
        <taxon>Pseudomonadati</taxon>
        <taxon>Bacteroidota</taxon>
        <taxon>Flavobacteriia</taxon>
        <taxon>Flavobacteriales</taxon>
        <taxon>Flavobacteriaceae</taxon>
        <taxon>Myroides</taxon>
    </lineage>
</organism>
<gene>
    <name evidence="1" type="ORF">GJV77_11655</name>
</gene>
<sequence>MNQSTDLTSCSIEELEGLLVRYPYFQSVRSILLKKLYQDNSKKYNSMLKTTAAYTLDREILFEYITTESFLQESFVQPIKAPLLSTNEEKEQKEIDNGISTNDIQEPKEEVTEATDNPIDSIEELENKLEIGSPLTISKNEKHSYEEWLKLTNYSPIDRENEPLLTEKEKNIEEKKKKNLTIIDRFIETNPKIVATKKGTLTPVNIETSTQENTNLMTETLAKIYLEQKKYQKAIQAYEILILKYPEKSSFFANQILDIKALQQYNS</sequence>
<evidence type="ECO:0000313" key="2">
    <source>
        <dbReference type="Proteomes" id="UP000488936"/>
    </source>
</evidence>
<dbReference type="AlphaFoldDB" id="A0A7K1GQ94"/>
<reference evidence="1 2" key="1">
    <citation type="journal article" date="2006" name="Int. J. Syst. Evol. Microbiol.">
        <title>Myroides pelagicus sp. nov., isolated from seawater in Thailand.</title>
        <authorList>
            <person name="Yoon J."/>
            <person name="Maneerat S."/>
            <person name="Kawai F."/>
            <person name="Yokota A."/>
        </authorList>
    </citation>
    <scope>NUCLEOTIDE SEQUENCE [LARGE SCALE GENOMIC DNA]</scope>
    <source>
        <strain evidence="1 2">SM1T</strain>
    </source>
</reference>
<evidence type="ECO:0000313" key="1">
    <source>
        <dbReference type="EMBL" id="MTH30553.1"/>
    </source>
</evidence>
<accession>A0A7K1GQ94</accession>
<dbReference type="OrthoDB" id="594666at2"/>
<keyword evidence="2" id="KW-1185">Reference proteome</keyword>
<protein>
    <recommendedName>
        <fullName evidence="3">Tetratricopeptide repeat protein</fullName>
    </recommendedName>
</protein>
<dbReference type="Proteomes" id="UP000488936">
    <property type="component" value="Unassembled WGS sequence"/>
</dbReference>
<name>A0A7K1GQ94_9FLAO</name>
<proteinExistence type="predicted"/>
<evidence type="ECO:0008006" key="3">
    <source>
        <dbReference type="Google" id="ProtNLM"/>
    </source>
</evidence>
<comment type="caution">
    <text evidence="1">The sequence shown here is derived from an EMBL/GenBank/DDBJ whole genome shotgun (WGS) entry which is preliminary data.</text>
</comment>
<dbReference type="EMBL" id="WMJY01000030">
    <property type="protein sequence ID" value="MTH30553.1"/>
    <property type="molecule type" value="Genomic_DNA"/>
</dbReference>